<dbReference type="EMBL" id="PVWQ01000007">
    <property type="protein sequence ID" value="RDW76405.1"/>
    <property type="molecule type" value="Genomic_DNA"/>
</dbReference>
<name>A0A3D8RQY7_9EURO</name>
<accession>A0A3D8RQY7</accession>
<dbReference type="Proteomes" id="UP000256690">
    <property type="component" value="Unassembled WGS sequence"/>
</dbReference>
<proteinExistence type="predicted"/>
<evidence type="ECO:0000313" key="1">
    <source>
        <dbReference type="EMBL" id="RDW76405.1"/>
    </source>
</evidence>
<organism evidence="1 2">
    <name type="scientific">Aspergillus mulundensis</name>
    <dbReference type="NCBI Taxonomy" id="1810919"/>
    <lineage>
        <taxon>Eukaryota</taxon>
        <taxon>Fungi</taxon>
        <taxon>Dikarya</taxon>
        <taxon>Ascomycota</taxon>
        <taxon>Pezizomycotina</taxon>
        <taxon>Eurotiomycetes</taxon>
        <taxon>Eurotiomycetidae</taxon>
        <taxon>Eurotiales</taxon>
        <taxon>Aspergillaceae</taxon>
        <taxon>Aspergillus</taxon>
        <taxon>Aspergillus subgen. Nidulantes</taxon>
    </lineage>
</organism>
<reference evidence="1 2" key="1">
    <citation type="journal article" date="2018" name="IMA Fungus">
        <title>IMA Genome-F 9: Draft genome sequence of Annulohypoxylon stygium, Aspergillus mulundensis, Berkeleyomyces basicola (syn. Thielaviopsis basicola), Ceratocystis smalleyi, two Cercospora beticola strains, Coleophoma cylindrospora, Fusarium fracticaudum, Phialophora cf. hyalina, and Morchella septimelata.</title>
        <authorList>
            <person name="Wingfield B.D."/>
            <person name="Bills G.F."/>
            <person name="Dong Y."/>
            <person name="Huang W."/>
            <person name="Nel W.J."/>
            <person name="Swalarsk-Parry B.S."/>
            <person name="Vaghefi N."/>
            <person name="Wilken P.M."/>
            <person name="An Z."/>
            <person name="de Beer Z.W."/>
            <person name="De Vos L."/>
            <person name="Chen L."/>
            <person name="Duong T.A."/>
            <person name="Gao Y."/>
            <person name="Hammerbacher A."/>
            <person name="Kikkert J.R."/>
            <person name="Li Y."/>
            <person name="Li H."/>
            <person name="Li K."/>
            <person name="Li Q."/>
            <person name="Liu X."/>
            <person name="Ma X."/>
            <person name="Naidoo K."/>
            <person name="Pethybridge S.J."/>
            <person name="Sun J."/>
            <person name="Steenkamp E.T."/>
            <person name="van der Nest M.A."/>
            <person name="van Wyk S."/>
            <person name="Wingfield M.J."/>
            <person name="Xiong C."/>
            <person name="Yue Q."/>
            <person name="Zhang X."/>
        </authorList>
    </citation>
    <scope>NUCLEOTIDE SEQUENCE [LARGE SCALE GENOMIC DNA]</scope>
    <source>
        <strain evidence="1 2">DSM 5745</strain>
    </source>
</reference>
<dbReference type="RefSeq" id="XP_026602717.1">
    <property type="nucleotide sequence ID" value="XM_026748413.1"/>
</dbReference>
<dbReference type="AlphaFoldDB" id="A0A3D8RQY7"/>
<dbReference type="OrthoDB" id="4226308at2759"/>
<protein>
    <submittedName>
        <fullName evidence="1">Uncharacterized protein</fullName>
    </submittedName>
</protein>
<comment type="caution">
    <text evidence="1">The sequence shown here is derived from an EMBL/GenBank/DDBJ whole genome shotgun (WGS) entry which is preliminary data.</text>
</comment>
<sequence length="137" mass="14629">MTNRRLLIFQETPLQHPQSPTNPLTPNPNIPYSVQQTHAQLNTQQFTYLPINKLGLPVHGPGSLPEGLKVGSLLDLPLRVITAFTEIFNGVKYKGWAIVAAGPYNDPTLGVGAGTGKFYAVVLEQVNAPEGSGAGAL</sequence>
<gene>
    <name evidence="1" type="ORF">DSM5745_06397</name>
</gene>
<dbReference type="GeneID" id="38116767"/>
<evidence type="ECO:0000313" key="2">
    <source>
        <dbReference type="Proteomes" id="UP000256690"/>
    </source>
</evidence>
<keyword evidence="2" id="KW-1185">Reference proteome</keyword>